<protein>
    <submittedName>
        <fullName evidence="1">DUF488 domain-containing protein</fullName>
    </submittedName>
</protein>
<dbReference type="PANTHER" id="PTHR36849:SF1">
    <property type="entry name" value="CYTOPLASMIC PROTEIN"/>
    <property type="match status" value="1"/>
</dbReference>
<dbReference type="AlphaFoldDB" id="A0ABD5UHG3"/>
<dbReference type="InterPro" id="IPR052552">
    <property type="entry name" value="YeaO-like"/>
</dbReference>
<dbReference type="Proteomes" id="UP001596406">
    <property type="component" value="Unassembled WGS sequence"/>
</dbReference>
<dbReference type="EMBL" id="JBHSXM010000004">
    <property type="protein sequence ID" value="MFC6838323.1"/>
    <property type="molecule type" value="Genomic_DNA"/>
</dbReference>
<comment type="caution">
    <text evidence="1">The sequence shown here is derived from an EMBL/GenBank/DDBJ whole genome shotgun (WGS) entry which is preliminary data.</text>
</comment>
<dbReference type="RefSeq" id="WP_304450016.1">
    <property type="nucleotide sequence ID" value="NZ_JARRAH010000004.1"/>
</dbReference>
<gene>
    <name evidence="1" type="ORF">ACFQHK_17720</name>
</gene>
<name>A0ABD5UHG3_9EURY</name>
<keyword evidence="2" id="KW-1185">Reference proteome</keyword>
<dbReference type="Pfam" id="PF22752">
    <property type="entry name" value="DUF488-N3i"/>
    <property type="match status" value="1"/>
</dbReference>
<accession>A0ABD5UHG3</accession>
<sequence>MTIKSQADEELSMKIITKRIYDDPDNDTTRVLVDRLWPRGVSKEEAQLDAWIKEVAPSDGLRTWYDHDPDRWTEFKERYVSELEQKDDAVERVLDVAKDDQLTLLYAATDRDHNNAVVLREYLESRVD</sequence>
<evidence type="ECO:0000313" key="1">
    <source>
        <dbReference type="EMBL" id="MFC6838323.1"/>
    </source>
</evidence>
<proteinExistence type="predicted"/>
<organism evidence="1 2">
    <name type="scientific">Halomarina ordinaria</name>
    <dbReference type="NCBI Taxonomy" id="3033939"/>
    <lineage>
        <taxon>Archaea</taxon>
        <taxon>Methanobacteriati</taxon>
        <taxon>Methanobacteriota</taxon>
        <taxon>Stenosarchaea group</taxon>
        <taxon>Halobacteria</taxon>
        <taxon>Halobacteriales</taxon>
        <taxon>Natronomonadaceae</taxon>
        <taxon>Halomarina</taxon>
    </lineage>
</organism>
<dbReference type="PANTHER" id="PTHR36849">
    <property type="entry name" value="CYTOPLASMIC PROTEIN-RELATED"/>
    <property type="match status" value="1"/>
</dbReference>
<reference evidence="1 2" key="1">
    <citation type="journal article" date="2019" name="Int. J. Syst. Evol. Microbiol.">
        <title>The Global Catalogue of Microorganisms (GCM) 10K type strain sequencing project: providing services to taxonomists for standard genome sequencing and annotation.</title>
        <authorList>
            <consortium name="The Broad Institute Genomics Platform"/>
            <consortium name="The Broad Institute Genome Sequencing Center for Infectious Disease"/>
            <person name="Wu L."/>
            <person name="Ma J."/>
        </authorList>
    </citation>
    <scope>NUCLEOTIDE SEQUENCE [LARGE SCALE GENOMIC DNA]</scope>
    <source>
        <strain evidence="1 2">PSRA2</strain>
    </source>
</reference>
<evidence type="ECO:0000313" key="2">
    <source>
        <dbReference type="Proteomes" id="UP001596406"/>
    </source>
</evidence>